<evidence type="ECO:0000256" key="1">
    <source>
        <dbReference type="SAM" id="Phobius"/>
    </source>
</evidence>
<comment type="caution">
    <text evidence="2">The sequence shown here is derived from an EMBL/GenBank/DDBJ whole genome shotgun (WGS) entry which is preliminary data.</text>
</comment>
<gene>
    <name evidence="2" type="ORF">TrVE_jg130</name>
</gene>
<organism evidence="2 3">
    <name type="scientific">Triparma verrucosa</name>
    <dbReference type="NCBI Taxonomy" id="1606542"/>
    <lineage>
        <taxon>Eukaryota</taxon>
        <taxon>Sar</taxon>
        <taxon>Stramenopiles</taxon>
        <taxon>Ochrophyta</taxon>
        <taxon>Bolidophyceae</taxon>
        <taxon>Parmales</taxon>
        <taxon>Triparmaceae</taxon>
        <taxon>Triparma</taxon>
    </lineage>
</organism>
<dbReference type="EMBL" id="BRXX01000459">
    <property type="protein sequence ID" value="GMI13176.1"/>
    <property type="molecule type" value="Genomic_DNA"/>
</dbReference>
<dbReference type="AlphaFoldDB" id="A0A9W7KVV6"/>
<reference evidence="3" key="1">
    <citation type="journal article" date="2023" name="Commun. Biol.">
        <title>Genome analysis of Parmales, the sister group of diatoms, reveals the evolutionary specialization of diatoms from phago-mixotrophs to photoautotrophs.</title>
        <authorList>
            <person name="Ban H."/>
            <person name="Sato S."/>
            <person name="Yoshikawa S."/>
            <person name="Yamada K."/>
            <person name="Nakamura Y."/>
            <person name="Ichinomiya M."/>
            <person name="Sato N."/>
            <person name="Blanc-Mathieu R."/>
            <person name="Endo H."/>
            <person name="Kuwata A."/>
            <person name="Ogata H."/>
        </authorList>
    </citation>
    <scope>NUCLEOTIDE SEQUENCE [LARGE SCALE GENOMIC DNA]</scope>
    <source>
        <strain evidence="3">NIES 3699</strain>
    </source>
</reference>
<keyword evidence="1" id="KW-0472">Membrane</keyword>
<evidence type="ECO:0000313" key="2">
    <source>
        <dbReference type="EMBL" id="GMI13176.1"/>
    </source>
</evidence>
<sequence length="297" mass="33927">MSTASQALFSPIWPLAKIGLKELASRLICSGRNPDAAPLLMFVFDSVSAMSASFLFLGSIEITSVLPMISIDIIENLVLSIRVVYNIQKYKDLKFKASKSSVYNEHQQKIRTMEIKIELLEKQMCEPVYTPIVLHSDTDIEADDDEDVEYAEKVELLEGEALVCMNQALRLLLNFLASEGSEIMSSFWALVMIPCFNMSQNKKFMYTFDVLSKANFEKAILFCVVDLALEMLTFISMAIIIRITCDINVFRVFFGFARLRKIHRPMLAICCCITIAAFSFFMKHYGIDPRFKWDEFN</sequence>
<proteinExistence type="predicted"/>
<keyword evidence="1" id="KW-0812">Transmembrane</keyword>
<accession>A0A9W7KVV6</accession>
<protein>
    <submittedName>
        <fullName evidence="2">Uncharacterized protein</fullName>
    </submittedName>
</protein>
<dbReference type="Proteomes" id="UP001165160">
    <property type="component" value="Unassembled WGS sequence"/>
</dbReference>
<name>A0A9W7KVV6_9STRA</name>
<keyword evidence="3" id="KW-1185">Reference proteome</keyword>
<feature type="transmembrane region" description="Helical" evidence="1">
    <location>
        <begin position="266"/>
        <end position="287"/>
    </location>
</feature>
<feature type="transmembrane region" description="Helical" evidence="1">
    <location>
        <begin position="219"/>
        <end position="245"/>
    </location>
</feature>
<keyword evidence="1" id="KW-1133">Transmembrane helix</keyword>
<evidence type="ECO:0000313" key="3">
    <source>
        <dbReference type="Proteomes" id="UP001165160"/>
    </source>
</evidence>